<name>A0A9N9W801_9NEOP</name>
<reference evidence="2" key="1">
    <citation type="submission" date="2021-12" db="EMBL/GenBank/DDBJ databases">
        <authorList>
            <person name="King R."/>
        </authorList>
    </citation>
    <scope>NUCLEOTIDE SEQUENCE</scope>
</reference>
<sequence length="192" mass="20359">MLPVTHVAISPTLSDVATVHRTAPARAPRAPRRPRDSLDTEPDERGDASSEEDFTASYERDEPDKYQSIIRVHTVNARFVGSVRVPEVVECACYSGAPEGVSVNVIAAGTRAGALRLYSSWDLRPLPPRAASAAPAAPATAPPRAPAPPLLGLSYSSDSQVLFGWYGDGSAVAWESDPSKPAPRIVPAHALL</sequence>
<gene>
    <name evidence="2" type="ORF">DIATSA_LOCUS3410</name>
</gene>
<dbReference type="AlphaFoldDB" id="A0A9N9W801"/>
<evidence type="ECO:0000256" key="1">
    <source>
        <dbReference type="SAM" id="MobiDB-lite"/>
    </source>
</evidence>
<keyword evidence="3" id="KW-1185">Reference proteome</keyword>
<feature type="region of interest" description="Disordered" evidence="1">
    <location>
        <begin position="20"/>
        <end position="60"/>
    </location>
</feature>
<dbReference type="EMBL" id="OU893345">
    <property type="protein sequence ID" value="CAG9785371.1"/>
    <property type="molecule type" value="Genomic_DNA"/>
</dbReference>
<evidence type="ECO:0000313" key="3">
    <source>
        <dbReference type="Proteomes" id="UP001153714"/>
    </source>
</evidence>
<reference evidence="2" key="2">
    <citation type="submission" date="2022-10" db="EMBL/GenBank/DDBJ databases">
        <authorList>
            <consortium name="ENA_rothamsted_submissions"/>
            <consortium name="culmorum"/>
            <person name="King R."/>
        </authorList>
    </citation>
    <scope>NUCLEOTIDE SEQUENCE</scope>
</reference>
<proteinExistence type="predicted"/>
<feature type="compositionally biased region" description="Basic and acidic residues" evidence="1">
    <location>
        <begin position="33"/>
        <end position="48"/>
    </location>
</feature>
<organism evidence="2 3">
    <name type="scientific">Diatraea saccharalis</name>
    <name type="common">sugarcane borer</name>
    <dbReference type="NCBI Taxonomy" id="40085"/>
    <lineage>
        <taxon>Eukaryota</taxon>
        <taxon>Metazoa</taxon>
        <taxon>Ecdysozoa</taxon>
        <taxon>Arthropoda</taxon>
        <taxon>Hexapoda</taxon>
        <taxon>Insecta</taxon>
        <taxon>Pterygota</taxon>
        <taxon>Neoptera</taxon>
        <taxon>Endopterygota</taxon>
        <taxon>Lepidoptera</taxon>
        <taxon>Glossata</taxon>
        <taxon>Ditrysia</taxon>
        <taxon>Pyraloidea</taxon>
        <taxon>Crambidae</taxon>
        <taxon>Crambinae</taxon>
        <taxon>Diatraea</taxon>
    </lineage>
</organism>
<accession>A0A9N9W801</accession>
<protein>
    <submittedName>
        <fullName evidence="2">Uncharacterized protein</fullName>
    </submittedName>
</protein>
<evidence type="ECO:0000313" key="2">
    <source>
        <dbReference type="EMBL" id="CAG9785371.1"/>
    </source>
</evidence>
<dbReference type="Proteomes" id="UP001153714">
    <property type="component" value="Chromosome 14"/>
</dbReference>
<dbReference type="OrthoDB" id="26681at2759"/>